<accession>C0K034</accession>
<keyword evidence="2" id="KW-0472">Membrane</keyword>
<keyword evidence="2" id="KW-1133">Transmembrane helix</keyword>
<dbReference type="Gene3D" id="1.25.40.10">
    <property type="entry name" value="Tetratricopeptide repeat domain"/>
    <property type="match status" value="1"/>
</dbReference>
<keyword evidence="1" id="KW-0175">Coiled coil</keyword>
<sequence>MNRLVHILLMSIVAALLVGCGGSHDARVTAELDRTDSLLRTSDTAAHSAALRQMLALDTARALQADEALRARHALLLVQARYKCYVTEPADSGLMEIARNYYAVHHSSAQDHEFYTRTLIYSGCVAEELGHPQQAMQYYLEAEDTADPNDHFNLGYIRMHIGAVLQDQRGASEEAINYYKLALPDFERIDNYHYQIFCNREIGALYKLHDSDSALYFINVAEILANLHGTDYDRFTIKEVLSSIYFNQHEYRMCLKALSGIINDSVQDFMNTRICSFAAQSYARLGIIDSARFIIAQCPPPETCEDSIDVLLMLAETAKAEKDYKKFIALNDSAEIKANRVLKASESAKMVRMQREFERLENELRESQYKNRIGLLVFLAVALLLLILLIIRHWKQDKKKWQSLVTELYENRNELEDNHTDLLAATKKHEALRTLLVQHFKLMDELIKLGDSNPNSKLSQQLKDQISATYSDKNFVTEMRNFVSMHADETLTDFLASCDKILSETENNIVTLTACGFSSPEIALLTNQKDASYIRVVRHRISKKLNLDSPLEQYLSAHFKL</sequence>
<evidence type="ECO:0000256" key="2">
    <source>
        <dbReference type="SAM" id="Phobius"/>
    </source>
</evidence>
<name>C0K034_9BACT</name>
<dbReference type="PROSITE" id="PS51257">
    <property type="entry name" value="PROKAR_LIPOPROTEIN"/>
    <property type="match status" value="1"/>
</dbReference>
<evidence type="ECO:0000313" key="3">
    <source>
        <dbReference type="EMBL" id="ACM91064.1"/>
    </source>
</evidence>
<dbReference type="SUPFAM" id="SSF48452">
    <property type="entry name" value="TPR-like"/>
    <property type="match status" value="1"/>
</dbReference>
<protein>
    <submittedName>
        <fullName evidence="3">TPR repeat-containing protein</fullName>
    </submittedName>
</protein>
<keyword evidence="2" id="KW-0812">Transmembrane</keyword>
<proteinExistence type="predicted"/>
<dbReference type="EMBL" id="FJ529692">
    <property type="protein sequence ID" value="ACM91064.1"/>
    <property type="molecule type" value="Genomic_DNA"/>
</dbReference>
<organism evidence="3">
    <name type="scientific">uncultured bacterium 34R1</name>
    <dbReference type="NCBI Taxonomy" id="581113"/>
    <lineage>
        <taxon>Bacteria</taxon>
        <taxon>environmental samples</taxon>
    </lineage>
</organism>
<feature type="coiled-coil region" evidence="1">
    <location>
        <begin position="343"/>
        <end position="370"/>
    </location>
</feature>
<dbReference type="AlphaFoldDB" id="C0K034"/>
<feature type="coiled-coil region" evidence="1">
    <location>
        <begin position="398"/>
        <end position="425"/>
    </location>
</feature>
<dbReference type="InterPro" id="IPR011990">
    <property type="entry name" value="TPR-like_helical_dom_sf"/>
</dbReference>
<evidence type="ECO:0000256" key="1">
    <source>
        <dbReference type="SAM" id="Coils"/>
    </source>
</evidence>
<reference evidence="3" key="1">
    <citation type="submission" date="2008-11" db="EMBL/GenBank/DDBJ databases">
        <title>Isolation and characterization of a fructose-1,6-bisphosphatase in Bacteroides sp. from a rumen metagenomic library.</title>
        <authorList>
            <person name="Wang J."/>
            <person name="Liu K."/>
            <person name="Zhao S."/>
            <person name="Bu D."/>
            <person name="Li D."/>
            <person name="Yu P."/>
            <person name="Wei H."/>
            <person name="Zhou L."/>
        </authorList>
    </citation>
    <scope>NUCLEOTIDE SEQUENCE</scope>
</reference>
<feature type="transmembrane region" description="Helical" evidence="2">
    <location>
        <begin position="373"/>
        <end position="391"/>
    </location>
</feature>